<feature type="compositionally biased region" description="Basic and acidic residues" evidence="2">
    <location>
        <begin position="410"/>
        <end position="424"/>
    </location>
</feature>
<protein>
    <recommendedName>
        <fullName evidence="5">Mitochondrial outer membrane protein OM45</fullName>
    </recommendedName>
</protein>
<dbReference type="EMBL" id="CAKXYY010000019">
    <property type="protein sequence ID" value="CAH2354909.1"/>
    <property type="molecule type" value="Genomic_DNA"/>
</dbReference>
<accession>A0A9P0QUM0</accession>
<dbReference type="OrthoDB" id="4085621at2759"/>
<feature type="region of interest" description="Disordered" evidence="2">
    <location>
        <begin position="393"/>
        <end position="424"/>
    </location>
</feature>
<dbReference type="SUPFAM" id="SSF58113">
    <property type="entry name" value="Apolipoprotein A-I"/>
    <property type="match status" value="1"/>
</dbReference>
<evidence type="ECO:0008006" key="5">
    <source>
        <dbReference type="Google" id="ProtNLM"/>
    </source>
</evidence>
<evidence type="ECO:0000256" key="1">
    <source>
        <dbReference type="SAM" id="Coils"/>
    </source>
</evidence>
<evidence type="ECO:0000313" key="4">
    <source>
        <dbReference type="Proteomes" id="UP000837801"/>
    </source>
</evidence>
<feature type="region of interest" description="Disordered" evidence="2">
    <location>
        <begin position="463"/>
        <end position="489"/>
    </location>
</feature>
<keyword evidence="1" id="KW-0175">Coiled coil</keyword>
<organism evidence="3 4">
    <name type="scientific">[Candida] railenensis</name>
    <dbReference type="NCBI Taxonomy" id="45579"/>
    <lineage>
        <taxon>Eukaryota</taxon>
        <taxon>Fungi</taxon>
        <taxon>Dikarya</taxon>
        <taxon>Ascomycota</taxon>
        <taxon>Saccharomycotina</taxon>
        <taxon>Pichiomycetes</taxon>
        <taxon>Debaryomycetaceae</taxon>
        <taxon>Kurtzmaniella</taxon>
    </lineage>
</organism>
<feature type="coiled-coil region" evidence="1">
    <location>
        <begin position="232"/>
        <end position="259"/>
    </location>
</feature>
<gene>
    <name evidence="3" type="ORF">CLIB1423_19S02366</name>
</gene>
<sequence>MSRSTKYIIGGLALVGGSLYVYDQQVKQVANKRKVQHDGILSSFSKPSEKQTDLREVGSEKGYKIGEQLENLRSKADKKLDQWEIPDKVNEGISDLEKKRAELAAAVSDKAQDVANYASDHADKHGKQSKYLSEEAHKNDPGFFSKLVNKSNEKVDKVSNDIDQSLDDGKNFVLKSADKYIDGVNQIGIKTENAVFGTKKSIEDSVIDTKNKVKNDLEAEKNSWFNWFSSGKSNTEKAKDDAIKQYNQAKKDFESAKESAVSGGKSWLNWGEKQTKEAPEEAQKKLKEAESKFNSALSNLKGYGQDVIDSVNKKDYQGRISEEELAQRSYSSLRGWGDSAAIFAEDELETIDSYRKKHPNTYNWADDLWCRTENLSKYAYDRAKENYDKLSNEAEKTKNKGQGWFSSQSKDAEKKADQVGDDLNKKLDEAKAQLDKAQGNFNSWLSKSGKTLADYTETAIDKTKSGLSIGHEETQKGLSESKDWINSKK</sequence>
<dbReference type="Proteomes" id="UP000837801">
    <property type="component" value="Unassembled WGS sequence"/>
</dbReference>
<keyword evidence="4" id="KW-1185">Reference proteome</keyword>
<dbReference type="AlphaFoldDB" id="A0A9P0QUM0"/>
<name>A0A9P0QUM0_9ASCO</name>
<comment type="caution">
    <text evidence="3">The sequence shown here is derived from an EMBL/GenBank/DDBJ whole genome shotgun (WGS) entry which is preliminary data.</text>
</comment>
<reference evidence="3" key="1">
    <citation type="submission" date="2022-03" db="EMBL/GenBank/DDBJ databases">
        <authorList>
            <person name="Legras J.-L."/>
            <person name="Devillers H."/>
            <person name="Grondin C."/>
        </authorList>
    </citation>
    <scope>NUCLEOTIDE SEQUENCE</scope>
    <source>
        <strain evidence="3">CLIB 1423</strain>
    </source>
</reference>
<proteinExistence type="predicted"/>
<evidence type="ECO:0000256" key="2">
    <source>
        <dbReference type="SAM" id="MobiDB-lite"/>
    </source>
</evidence>
<evidence type="ECO:0000313" key="3">
    <source>
        <dbReference type="EMBL" id="CAH2354909.1"/>
    </source>
</evidence>